<dbReference type="Pfam" id="PF01029">
    <property type="entry name" value="NusB"/>
    <property type="match status" value="1"/>
</dbReference>
<keyword evidence="4 6" id="KW-0805">Transcription regulation</keyword>
<dbReference type="PANTHER" id="PTHR11078">
    <property type="entry name" value="N UTILIZATION SUBSTANCE PROTEIN B-RELATED"/>
    <property type="match status" value="1"/>
</dbReference>
<evidence type="ECO:0000259" key="7">
    <source>
        <dbReference type="Pfam" id="PF01029"/>
    </source>
</evidence>
<dbReference type="GO" id="GO:0005829">
    <property type="term" value="C:cytosol"/>
    <property type="evidence" value="ECO:0007669"/>
    <property type="project" value="TreeGrafter"/>
</dbReference>
<evidence type="ECO:0000313" key="8">
    <source>
        <dbReference type="EMBL" id="CAI8876886.1"/>
    </source>
</evidence>
<accession>A0AA35XZN3</accession>
<evidence type="ECO:0000256" key="3">
    <source>
        <dbReference type="ARBA" id="ARBA00022884"/>
    </source>
</evidence>
<organism evidence="8 9">
    <name type="scientific">Methylococcus capsulatus</name>
    <dbReference type="NCBI Taxonomy" id="414"/>
    <lineage>
        <taxon>Bacteria</taxon>
        <taxon>Pseudomonadati</taxon>
        <taxon>Pseudomonadota</taxon>
        <taxon>Gammaproteobacteria</taxon>
        <taxon>Methylococcales</taxon>
        <taxon>Methylococcaceae</taxon>
        <taxon>Methylococcus</taxon>
    </lineage>
</organism>
<keyword evidence="3 6" id="KW-0694">RNA-binding</keyword>
<evidence type="ECO:0000256" key="1">
    <source>
        <dbReference type="ARBA" id="ARBA00005952"/>
    </source>
</evidence>
<sequence length="198" mass="22748">MSLARTLARRAAVQAVYQWQLARDSLPDIERQFVEELQLAKSLYRRHAEGFELSPPEREQLEELLEKFGRSQGTDNVEEEDVTLEQRASQCQVPDVQVGYFKELLHGVANNLALLDAALAKYLDRPIDEVDPVERAILRIGCYEFMRRPETPYRVILNEAINLAKEFGAAQSYRYVNGILDRVAHECRAVEMAARRRG</sequence>
<comment type="similarity">
    <text evidence="1 6">Belongs to the NusB family.</text>
</comment>
<dbReference type="GO" id="GO:0031564">
    <property type="term" value="P:transcription antitermination"/>
    <property type="evidence" value="ECO:0007669"/>
    <property type="project" value="UniProtKB-KW"/>
</dbReference>
<dbReference type="RefSeq" id="WP_282213340.1">
    <property type="nucleotide sequence ID" value="NZ_OX458332.1"/>
</dbReference>
<dbReference type="GO" id="GO:0003723">
    <property type="term" value="F:RNA binding"/>
    <property type="evidence" value="ECO:0007669"/>
    <property type="project" value="UniProtKB-UniRule"/>
</dbReference>
<keyword evidence="5 6" id="KW-0804">Transcription</keyword>
<dbReference type="NCBIfam" id="TIGR01951">
    <property type="entry name" value="nusB"/>
    <property type="match status" value="1"/>
</dbReference>
<feature type="domain" description="NusB/RsmB/TIM44" evidence="7">
    <location>
        <begin position="79"/>
        <end position="184"/>
    </location>
</feature>
<evidence type="ECO:0000256" key="6">
    <source>
        <dbReference type="HAMAP-Rule" id="MF_00073"/>
    </source>
</evidence>
<dbReference type="SUPFAM" id="SSF48013">
    <property type="entry name" value="NusB-like"/>
    <property type="match status" value="1"/>
</dbReference>
<name>A0AA35XZN3_METCP</name>
<dbReference type="Gene3D" id="1.10.940.10">
    <property type="entry name" value="NusB-like"/>
    <property type="match status" value="1"/>
</dbReference>
<comment type="function">
    <text evidence="6">Involved in transcription antitermination. Required for transcription of ribosomal RNA (rRNA) genes. Binds specifically to the boxA antiterminator sequence of the ribosomal RNA (rrn) operons.</text>
</comment>
<dbReference type="InterPro" id="IPR011605">
    <property type="entry name" value="NusB_fam"/>
</dbReference>
<gene>
    <name evidence="6 8" type="primary">nusB</name>
    <name evidence="8" type="ORF">MCNOR_2984</name>
</gene>
<evidence type="ECO:0000256" key="5">
    <source>
        <dbReference type="ARBA" id="ARBA00023163"/>
    </source>
</evidence>
<dbReference type="InterPro" id="IPR006027">
    <property type="entry name" value="NusB_RsmB_TIM44"/>
</dbReference>
<proteinExistence type="inferred from homology"/>
<dbReference type="PANTHER" id="PTHR11078:SF3">
    <property type="entry name" value="ANTITERMINATION NUSB DOMAIN-CONTAINING PROTEIN"/>
    <property type="match status" value="1"/>
</dbReference>
<dbReference type="EMBL" id="OX458332">
    <property type="protein sequence ID" value="CAI8876886.1"/>
    <property type="molecule type" value="Genomic_DNA"/>
</dbReference>
<evidence type="ECO:0000256" key="4">
    <source>
        <dbReference type="ARBA" id="ARBA00023015"/>
    </source>
</evidence>
<dbReference type="AlphaFoldDB" id="A0AA35XZN3"/>
<reference evidence="8" key="1">
    <citation type="submission" date="2023-03" db="EMBL/GenBank/DDBJ databases">
        <authorList>
            <person name="Pearce D."/>
        </authorList>
    </citation>
    <scope>NUCLEOTIDE SEQUENCE</scope>
    <source>
        <strain evidence="8">Mc</strain>
    </source>
</reference>
<dbReference type="InterPro" id="IPR035926">
    <property type="entry name" value="NusB-like_sf"/>
</dbReference>
<evidence type="ECO:0000313" key="9">
    <source>
        <dbReference type="Proteomes" id="UP001158598"/>
    </source>
</evidence>
<dbReference type="GO" id="GO:0006353">
    <property type="term" value="P:DNA-templated transcription termination"/>
    <property type="evidence" value="ECO:0007669"/>
    <property type="project" value="UniProtKB-UniRule"/>
</dbReference>
<dbReference type="HAMAP" id="MF_00073">
    <property type="entry name" value="NusB"/>
    <property type="match status" value="1"/>
</dbReference>
<protein>
    <recommendedName>
        <fullName evidence="6">Transcription antitermination protein NusB</fullName>
    </recommendedName>
    <alternativeName>
        <fullName evidence="6">Antitermination factor NusB</fullName>
    </alternativeName>
</protein>
<evidence type="ECO:0000256" key="2">
    <source>
        <dbReference type="ARBA" id="ARBA00022814"/>
    </source>
</evidence>
<dbReference type="Proteomes" id="UP001158598">
    <property type="component" value="Chromosome"/>
</dbReference>
<keyword evidence="2 6" id="KW-0889">Transcription antitermination</keyword>